<sequence>MYVQYSQHNGTKLISSPLLVGHCRHLRYLRSLHLVLQRLDLLRERKQVDDARASNRTLPPIRQPLLPQPLLQKRLRHHAPPATAIIVVLYAALSSDQVHRTTLLQQSVPGAPSHRPRTRRDHPKHVVHEPQLTPRHERHRPLQRPLHALALHMPPAQVSQAQRQLFLFLLLFLPLRGRGRGRAREQLAERGAVDVRGREHGAGGVSAWTSEPSCSRTPWRARSCRSSTRRGPRQCPHLSSPPTAKIEASGREMPYTAWIVETSCVRVRLRPSCGLRGDR</sequence>
<evidence type="ECO:0000313" key="2">
    <source>
        <dbReference type="EMBL" id="PIL25852.1"/>
    </source>
</evidence>
<organism evidence="2 3">
    <name type="scientific">Ganoderma sinense ZZ0214-1</name>
    <dbReference type="NCBI Taxonomy" id="1077348"/>
    <lineage>
        <taxon>Eukaryota</taxon>
        <taxon>Fungi</taxon>
        <taxon>Dikarya</taxon>
        <taxon>Basidiomycota</taxon>
        <taxon>Agaricomycotina</taxon>
        <taxon>Agaricomycetes</taxon>
        <taxon>Polyporales</taxon>
        <taxon>Polyporaceae</taxon>
        <taxon>Ganoderma</taxon>
    </lineage>
</organism>
<dbReference type="EMBL" id="AYKW01000045">
    <property type="protein sequence ID" value="PIL25852.1"/>
    <property type="molecule type" value="Genomic_DNA"/>
</dbReference>
<evidence type="ECO:0000313" key="3">
    <source>
        <dbReference type="Proteomes" id="UP000230002"/>
    </source>
</evidence>
<dbReference type="AlphaFoldDB" id="A0A2G8RWG4"/>
<evidence type="ECO:0000256" key="1">
    <source>
        <dbReference type="SAM" id="MobiDB-lite"/>
    </source>
</evidence>
<name>A0A2G8RWG4_9APHY</name>
<keyword evidence="3" id="KW-1185">Reference proteome</keyword>
<reference evidence="2 3" key="1">
    <citation type="journal article" date="2015" name="Sci. Rep.">
        <title>Chromosome-level genome map provides insights into diverse defense mechanisms in the medicinal fungus Ganoderma sinense.</title>
        <authorList>
            <person name="Zhu Y."/>
            <person name="Xu J."/>
            <person name="Sun C."/>
            <person name="Zhou S."/>
            <person name="Xu H."/>
            <person name="Nelson D.R."/>
            <person name="Qian J."/>
            <person name="Song J."/>
            <person name="Luo H."/>
            <person name="Xiang L."/>
            <person name="Li Y."/>
            <person name="Xu Z."/>
            <person name="Ji A."/>
            <person name="Wang L."/>
            <person name="Lu S."/>
            <person name="Hayward A."/>
            <person name="Sun W."/>
            <person name="Li X."/>
            <person name="Schwartz D.C."/>
            <person name="Wang Y."/>
            <person name="Chen S."/>
        </authorList>
    </citation>
    <scope>NUCLEOTIDE SEQUENCE [LARGE SCALE GENOMIC DNA]</scope>
    <source>
        <strain evidence="2 3">ZZ0214-1</strain>
    </source>
</reference>
<accession>A0A2G8RWG4</accession>
<comment type="caution">
    <text evidence="2">The sequence shown here is derived from an EMBL/GenBank/DDBJ whole genome shotgun (WGS) entry which is preliminary data.</text>
</comment>
<protein>
    <submittedName>
        <fullName evidence="2">Uncharacterized protein</fullName>
    </submittedName>
</protein>
<feature type="region of interest" description="Disordered" evidence="1">
    <location>
        <begin position="219"/>
        <end position="247"/>
    </location>
</feature>
<proteinExistence type="predicted"/>
<gene>
    <name evidence="2" type="ORF">GSI_11605</name>
</gene>
<dbReference type="Proteomes" id="UP000230002">
    <property type="component" value="Unassembled WGS sequence"/>
</dbReference>